<dbReference type="OrthoDB" id="3205825at2759"/>
<gene>
    <name evidence="3" type="ORF">B0J15DRAFT_486576</name>
</gene>
<evidence type="ECO:0000256" key="2">
    <source>
        <dbReference type="SAM" id="Phobius"/>
    </source>
</evidence>
<keyword evidence="2" id="KW-1133">Transmembrane helix</keyword>
<feature type="transmembrane region" description="Helical" evidence="2">
    <location>
        <begin position="91"/>
        <end position="116"/>
    </location>
</feature>
<dbReference type="Proteomes" id="UP000736672">
    <property type="component" value="Unassembled WGS sequence"/>
</dbReference>
<evidence type="ECO:0000313" key="4">
    <source>
        <dbReference type="Proteomes" id="UP000736672"/>
    </source>
</evidence>
<evidence type="ECO:0000313" key="3">
    <source>
        <dbReference type="EMBL" id="KAH7268314.1"/>
    </source>
</evidence>
<organism evidence="3 4">
    <name type="scientific">Fusarium solani</name>
    <name type="common">Filamentous fungus</name>
    <dbReference type="NCBI Taxonomy" id="169388"/>
    <lineage>
        <taxon>Eukaryota</taxon>
        <taxon>Fungi</taxon>
        <taxon>Dikarya</taxon>
        <taxon>Ascomycota</taxon>
        <taxon>Pezizomycotina</taxon>
        <taxon>Sordariomycetes</taxon>
        <taxon>Hypocreomycetidae</taxon>
        <taxon>Hypocreales</taxon>
        <taxon>Nectriaceae</taxon>
        <taxon>Fusarium</taxon>
        <taxon>Fusarium solani species complex</taxon>
    </lineage>
</organism>
<proteinExistence type="predicted"/>
<feature type="transmembrane region" description="Helical" evidence="2">
    <location>
        <begin position="170"/>
        <end position="189"/>
    </location>
</feature>
<name>A0A9P9R7B8_FUSSL</name>
<dbReference type="PANTHER" id="PTHR35179">
    <property type="entry name" value="PROTEIN CBG02620"/>
    <property type="match status" value="1"/>
</dbReference>
<dbReference type="PANTHER" id="PTHR35179:SF1">
    <property type="entry name" value="INTEGRAL MEMBRANE PROTEIN"/>
    <property type="match status" value="1"/>
</dbReference>
<feature type="region of interest" description="Disordered" evidence="1">
    <location>
        <begin position="261"/>
        <end position="280"/>
    </location>
</feature>
<accession>A0A9P9R7B8</accession>
<keyword evidence="4" id="KW-1185">Reference proteome</keyword>
<dbReference type="AlphaFoldDB" id="A0A9P9R7B8"/>
<feature type="transmembrane region" description="Helical" evidence="2">
    <location>
        <begin position="128"/>
        <end position="150"/>
    </location>
</feature>
<comment type="caution">
    <text evidence="3">The sequence shown here is derived from an EMBL/GenBank/DDBJ whole genome shotgun (WGS) entry which is preliminary data.</text>
</comment>
<keyword evidence="2" id="KW-0472">Membrane</keyword>
<feature type="transmembrane region" description="Helical" evidence="2">
    <location>
        <begin position="201"/>
        <end position="226"/>
    </location>
</feature>
<feature type="compositionally biased region" description="Basic and acidic residues" evidence="1">
    <location>
        <begin position="261"/>
        <end position="272"/>
    </location>
</feature>
<sequence length="349" mass="39579">MSSNGFLVPDSYVFHAPNDVDMNCSSIFWGFSFAFVFFAALRAATQTLNTWRRKRHVTAYLVMIWVGWAVNIVLGAFAWCFQRGFIKPSFQLFFLIACFWSLQIQLLTQIIVNRLALLTPNPAAVARLRWAVFFLILLVNISVMVTWVPAQLQISHKWMRISEIWERCEMAIFSIIDLALNLRFVQLVRNRMVSHGLNNKYLSLFQFNCGMILASISLDIALIGLMSLPSKLVYLQFHSLAFLVKLFIEMNMSDLITKVAQDRDRNGSDRHSRTPPADRILSLATKSAPGRLRAAQVPTGNGSVVEVGPKRRSYPADGRIHITVETAITRKSIDSEDETASQRSLTRGM</sequence>
<reference evidence="3" key="1">
    <citation type="journal article" date="2021" name="Nat. Commun.">
        <title>Genetic determinants of endophytism in the Arabidopsis root mycobiome.</title>
        <authorList>
            <person name="Mesny F."/>
            <person name="Miyauchi S."/>
            <person name="Thiergart T."/>
            <person name="Pickel B."/>
            <person name="Atanasova L."/>
            <person name="Karlsson M."/>
            <person name="Huettel B."/>
            <person name="Barry K.W."/>
            <person name="Haridas S."/>
            <person name="Chen C."/>
            <person name="Bauer D."/>
            <person name="Andreopoulos W."/>
            <person name="Pangilinan J."/>
            <person name="LaButti K."/>
            <person name="Riley R."/>
            <person name="Lipzen A."/>
            <person name="Clum A."/>
            <person name="Drula E."/>
            <person name="Henrissat B."/>
            <person name="Kohler A."/>
            <person name="Grigoriev I.V."/>
            <person name="Martin F.M."/>
            <person name="Hacquard S."/>
        </authorList>
    </citation>
    <scope>NUCLEOTIDE SEQUENCE</scope>
    <source>
        <strain evidence="3">FSSC 5 MPI-SDFR-AT-0091</strain>
    </source>
</reference>
<feature type="transmembrane region" description="Helical" evidence="2">
    <location>
        <begin position="57"/>
        <end position="79"/>
    </location>
</feature>
<evidence type="ECO:0000256" key="1">
    <source>
        <dbReference type="SAM" id="MobiDB-lite"/>
    </source>
</evidence>
<keyword evidence="2" id="KW-0812">Transmembrane</keyword>
<dbReference type="EMBL" id="JAGTJS010000005">
    <property type="protein sequence ID" value="KAH7268314.1"/>
    <property type="molecule type" value="Genomic_DNA"/>
</dbReference>
<feature type="region of interest" description="Disordered" evidence="1">
    <location>
        <begin position="290"/>
        <end position="310"/>
    </location>
</feature>
<protein>
    <submittedName>
        <fullName evidence="3">Uncharacterized protein</fullName>
    </submittedName>
</protein>
<feature type="transmembrane region" description="Helical" evidence="2">
    <location>
        <begin position="27"/>
        <end position="45"/>
    </location>
</feature>